<dbReference type="KEGG" id="tva:5464283"/>
<comment type="catalytic activity">
    <reaction evidence="7 8">
        <text>L-aspartate + 2-oxoglutarate = oxaloacetate + L-glutamate</text>
        <dbReference type="Rhea" id="RHEA:21824"/>
        <dbReference type="ChEBI" id="CHEBI:16452"/>
        <dbReference type="ChEBI" id="CHEBI:16810"/>
        <dbReference type="ChEBI" id="CHEBI:29985"/>
        <dbReference type="ChEBI" id="CHEBI:29991"/>
        <dbReference type="EC" id="2.6.1.1"/>
    </reaction>
</comment>
<evidence type="ECO:0000313" key="11">
    <source>
        <dbReference type="Proteomes" id="UP000001542"/>
    </source>
</evidence>
<dbReference type="InterPro" id="IPR015422">
    <property type="entry name" value="PyrdxlP-dep_Trfase_small"/>
</dbReference>
<dbReference type="GO" id="GO:0030170">
    <property type="term" value="F:pyridoxal phosphate binding"/>
    <property type="evidence" value="ECO:0007669"/>
    <property type="project" value="InterPro"/>
</dbReference>
<dbReference type="GO" id="GO:0006520">
    <property type="term" value="P:amino acid metabolic process"/>
    <property type="evidence" value="ECO:0007669"/>
    <property type="project" value="InterPro"/>
</dbReference>
<dbReference type="RefSeq" id="XP_001579755.1">
    <property type="nucleotide sequence ID" value="XM_001579705.1"/>
</dbReference>
<dbReference type="InterPro" id="IPR015421">
    <property type="entry name" value="PyrdxlP-dep_Trfase_major"/>
</dbReference>
<dbReference type="SMR" id="A2DLF1"/>
<dbReference type="EC" id="2.6.1.1" evidence="8"/>
<name>A2DLF1_TRIV3</name>
<evidence type="ECO:0000256" key="8">
    <source>
        <dbReference type="RuleBase" id="RU000480"/>
    </source>
</evidence>
<reference evidence="10" key="1">
    <citation type="submission" date="2006-10" db="EMBL/GenBank/DDBJ databases">
        <authorList>
            <person name="Amadeo P."/>
            <person name="Zhao Q."/>
            <person name="Wortman J."/>
            <person name="Fraser-Liggett C."/>
            <person name="Carlton J."/>
        </authorList>
    </citation>
    <scope>NUCLEOTIDE SEQUENCE</scope>
    <source>
        <strain evidence="10">G3</strain>
    </source>
</reference>
<dbReference type="Pfam" id="PF00155">
    <property type="entry name" value="Aminotran_1_2"/>
    <property type="match status" value="1"/>
</dbReference>
<gene>
    <name evidence="10" type="ORF">TVAG_268020</name>
</gene>
<dbReference type="GO" id="GO:0004069">
    <property type="term" value="F:L-aspartate:2-oxoglutarate aminotransferase activity"/>
    <property type="evidence" value="ECO:0000318"/>
    <property type="project" value="GO_Central"/>
</dbReference>
<organism evidence="10 11">
    <name type="scientific">Trichomonas vaginalis (strain ATCC PRA-98 / G3)</name>
    <dbReference type="NCBI Taxonomy" id="412133"/>
    <lineage>
        <taxon>Eukaryota</taxon>
        <taxon>Metamonada</taxon>
        <taxon>Parabasalia</taxon>
        <taxon>Trichomonadida</taxon>
        <taxon>Trichomonadidae</taxon>
        <taxon>Trichomonas</taxon>
    </lineage>
</organism>
<sequence length="398" mass="43756">MSVFANTPEAPPDAIFGVATKYNASKLEKKALLSVGVYRTEDGKPYVFNCVREAEKKMLGKHSKDYLPMTGDAAFVKAAREFLWGPVLPEIADRTASIQSCAGTGALYLVARYVKDHLKVPKILLSNPTWANHKAIFSEQGLELGTYAWAKDCRLDIDACIKSLEDAPEGCVVLLQACAHNPTGIDPTPEQWKRILDAVKAKKHIPCFDFAYMGWASGDPDTDASVIRNFAKEGNFFFVCFSFSKCMGLYGERVGCVHGVCANAQEAKCVGSQFATIGRFTYSVCPQNGSYIATEVINDPELHKMWLEELKVISKRVIDIRAKFVQLLEEKSGKSFDFIAQQKGMFALTGLTPDEVKILGEEEGVFIPANGRISVPTLNNSNVDFVAQAVANVVAKRK</sequence>
<accession>A2DLF1</accession>
<dbReference type="VEuPathDB" id="TrichDB:TVAGG3_0013850"/>
<dbReference type="Gene3D" id="3.40.640.10">
    <property type="entry name" value="Type I PLP-dependent aspartate aminotransferase-like (Major domain)"/>
    <property type="match status" value="1"/>
</dbReference>
<comment type="similarity">
    <text evidence="2">Belongs to the class-I pyridoxal-phosphate-dependent aminotransferase family.</text>
</comment>
<evidence type="ECO:0000256" key="5">
    <source>
        <dbReference type="ARBA" id="ARBA00022679"/>
    </source>
</evidence>
<evidence type="ECO:0000256" key="7">
    <source>
        <dbReference type="ARBA" id="ARBA00049185"/>
    </source>
</evidence>
<dbReference type="InterPro" id="IPR015424">
    <property type="entry name" value="PyrdxlP-dep_Trfase"/>
</dbReference>
<dbReference type="InParanoid" id="A2DLF1"/>
<dbReference type="EMBL" id="DS113215">
    <property type="protein sequence ID" value="EAY18769.1"/>
    <property type="molecule type" value="Genomic_DNA"/>
</dbReference>
<dbReference type="Gene3D" id="3.90.1150.10">
    <property type="entry name" value="Aspartate Aminotransferase, domain 1"/>
    <property type="match status" value="1"/>
</dbReference>
<evidence type="ECO:0000256" key="4">
    <source>
        <dbReference type="ARBA" id="ARBA00022576"/>
    </source>
</evidence>
<reference evidence="10" key="2">
    <citation type="journal article" date="2007" name="Science">
        <title>Draft genome sequence of the sexually transmitted pathogen Trichomonas vaginalis.</title>
        <authorList>
            <person name="Carlton J.M."/>
            <person name="Hirt R.P."/>
            <person name="Silva J.C."/>
            <person name="Delcher A.L."/>
            <person name="Schatz M."/>
            <person name="Zhao Q."/>
            <person name="Wortman J.R."/>
            <person name="Bidwell S.L."/>
            <person name="Alsmark U.C.M."/>
            <person name="Besteiro S."/>
            <person name="Sicheritz-Ponten T."/>
            <person name="Noel C.J."/>
            <person name="Dacks J.B."/>
            <person name="Foster P.G."/>
            <person name="Simillion C."/>
            <person name="Van de Peer Y."/>
            <person name="Miranda-Saavedra D."/>
            <person name="Barton G.J."/>
            <person name="Westrop G.D."/>
            <person name="Mueller S."/>
            <person name="Dessi D."/>
            <person name="Fiori P.L."/>
            <person name="Ren Q."/>
            <person name="Paulsen I."/>
            <person name="Zhang H."/>
            <person name="Bastida-Corcuera F.D."/>
            <person name="Simoes-Barbosa A."/>
            <person name="Brown M.T."/>
            <person name="Hayes R.D."/>
            <person name="Mukherjee M."/>
            <person name="Okumura C.Y."/>
            <person name="Schneider R."/>
            <person name="Smith A.J."/>
            <person name="Vanacova S."/>
            <person name="Villalvazo M."/>
            <person name="Haas B.J."/>
            <person name="Pertea M."/>
            <person name="Feldblyum T.V."/>
            <person name="Utterback T.R."/>
            <person name="Shu C.L."/>
            <person name="Osoegawa K."/>
            <person name="de Jong P.J."/>
            <person name="Hrdy I."/>
            <person name="Horvathova L."/>
            <person name="Zubacova Z."/>
            <person name="Dolezal P."/>
            <person name="Malik S.B."/>
            <person name="Logsdon J.M. Jr."/>
            <person name="Henze K."/>
            <person name="Gupta A."/>
            <person name="Wang C.C."/>
            <person name="Dunne R.L."/>
            <person name="Upcroft J.A."/>
            <person name="Upcroft P."/>
            <person name="White O."/>
            <person name="Salzberg S.L."/>
            <person name="Tang P."/>
            <person name="Chiu C.-H."/>
            <person name="Lee Y.-S."/>
            <person name="Embley T.M."/>
            <person name="Coombs G.H."/>
            <person name="Mottram J.C."/>
            <person name="Tachezy J."/>
            <person name="Fraser-Liggett C.M."/>
            <person name="Johnson P.J."/>
        </authorList>
    </citation>
    <scope>NUCLEOTIDE SEQUENCE [LARGE SCALE GENOMIC DNA]</scope>
    <source>
        <strain evidence="10">G3</strain>
    </source>
</reference>
<dbReference type="PANTHER" id="PTHR11879:SF22">
    <property type="entry name" value="ASPARTATE AMINOTRANSFERASE, MITOCHONDRIAL"/>
    <property type="match status" value="1"/>
</dbReference>
<dbReference type="Proteomes" id="UP000001542">
    <property type="component" value="Unassembled WGS sequence"/>
</dbReference>
<protein>
    <recommendedName>
        <fullName evidence="8">Aspartate aminotransferase</fullName>
        <ecNumber evidence="8">2.6.1.1</ecNumber>
    </recommendedName>
</protein>
<dbReference type="eggNOG" id="KOG1412">
    <property type="taxonomic scope" value="Eukaryota"/>
</dbReference>
<evidence type="ECO:0000256" key="2">
    <source>
        <dbReference type="ARBA" id="ARBA00007441"/>
    </source>
</evidence>
<evidence type="ECO:0000256" key="3">
    <source>
        <dbReference type="ARBA" id="ARBA00011738"/>
    </source>
</evidence>
<comment type="miscellaneous">
    <text evidence="8">In eukaryotes there are cytoplasmic, mitochondrial and chloroplastic isozymes.</text>
</comment>
<keyword evidence="4 8" id="KW-0032">Aminotransferase</keyword>
<keyword evidence="11" id="KW-1185">Reference proteome</keyword>
<dbReference type="CDD" id="cd00609">
    <property type="entry name" value="AAT_like"/>
    <property type="match status" value="1"/>
</dbReference>
<dbReference type="PROSITE" id="PS00105">
    <property type="entry name" value="AA_TRANSFER_CLASS_1"/>
    <property type="match status" value="1"/>
</dbReference>
<evidence type="ECO:0000259" key="9">
    <source>
        <dbReference type="Pfam" id="PF00155"/>
    </source>
</evidence>
<dbReference type="STRING" id="5722.A2DLF1"/>
<dbReference type="PANTHER" id="PTHR11879">
    <property type="entry name" value="ASPARTATE AMINOTRANSFERASE"/>
    <property type="match status" value="1"/>
</dbReference>
<dbReference type="PRINTS" id="PR00799">
    <property type="entry name" value="TRANSAMINASE"/>
</dbReference>
<dbReference type="SUPFAM" id="SSF53383">
    <property type="entry name" value="PLP-dependent transferases"/>
    <property type="match status" value="1"/>
</dbReference>
<feature type="domain" description="Aminotransferase class I/classII large" evidence="9">
    <location>
        <begin position="29"/>
        <end position="389"/>
    </location>
</feature>
<dbReference type="InterPro" id="IPR000796">
    <property type="entry name" value="Asp_trans"/>
</dbReference>
<dbReference type="AlphaFoldDB" id="A2DLF1"/>
<dbReference type="NCBIfam" id="NF006719">
    <property type="entry name" value="PRK09257.1"/>
    <property type="match status" value="1"/>
</dbReference>
<proteinExistence type="inferred from homology"/>
<dbReference type="OrthoDB" id="6752799at2759"/>
<dbReference type="OMA" id="GTWTHIT"/>
<dbReference type="VEuPathDB" id="TrichDB:TVAG_268020"/>
<dbReference type="FunCoup" id="A2DLF1">
    <property type="interactions" value="701"/>
</dbReference>
<dbReference type="InterPro" id="IPR004839">
    <property type="entry name" value="Aminotransferase_I/II_large"/>
</dbReference>
<dbReference type="GO" id="GO:0005739">
    <property type="term" value="C:mitochondrion"/>
    <property type="evidence" value="ECO:0000318"/>
    <property type="project" value="GO_Central"/>
</dbReference>
<evidence type="ECO:0000313" key="10">
    <source>
        <dbReference type="EMBL" id="EAY18769.1"/>
    </source>
</evidence>
<comment type="cofactor">
    <cofactor evidence="1">
        <name>pyridoxal 5'-phosphate</name>
        <dbReference type="ChEBI" id="CHEBI:597326"/>
    </cofactor>
</comment>
<evidence type="ECO:0000256" key="1">
    <source>
        <dbReference type="ARBA" id="ARBA00001933"/>
    </source>
</evidence>
<comment type="subunit">
    <text evidence="3 8">Homodimer.</text>
</comment>
<dbReference type="FunFam" id="3.40.640.10:FF:000201">
    <property type="entry name" value="Aspartate aminotransferase"/>
    <property type="match status" value="1"/>
</dbReference>
<keyword evidence="6" id="KW-0663">Pyridoxal phosphate</keyword>
<evidence type="ECO:0000256" key="6">
    <source>
        <dbReference type="ARBA" id="ARBA00022898"/>
    </source>
</evidence>
<keyword evidence="5 8" id="KW-0808">Transferase</keyword>
<dbReference type="InterPro" id="IPR004838">
    <property type="entry name" value="NHTrfase_class1_PyrdxlP-BS"/>
</dbReference>